<dbReference type="STRING" id="5601.A0A0D2F7K3"/>
<dbReference type="AlphaFoldDB" id="A0A0D2F7K3"/>
<dbReference type="PRINTS" id="PR00385">
    <property type="entry name" value="P450"/>
</dbReference>
<gene>
    <name evidence="7" type="ORF">PV04_08938</name>
</gene>
<dbReference type="InterPro" id="IPR001128">
    <property type="entry name" value="Cyt_P450"/>
</dbReference>
<keyword evidence="5" id="KW-0349">Heme</keyword>
<dbReference type="PRINTS" id="PR00463">
    <property type="entry name" value="EP450I"/>
</dbReference>
<accession>A0A0D2F7K3</accession>
<evidence type="ECO:0008006" key="9">
    <source>
        <dbReference type="Google" id="ProtNLM"/>
    </source>
</evidence>
<reference evidence="7 8" key="1">
    <citation type="submission" date="2015-01" db="EMBL/GenBank/DDBJ databases">
        <title>The Genome Sequence of Capronia semiimmersa CBS27337.</title>
        <authorList>
            <consortium name="The Broad Institute Genomics Platform"/>
            <person name="Cuomo C."/>
            <person name="de Hoog S."/>
            <person name="Gorbushina A."/>
            <person name="Stielow B."/>
            <person name="Teixiera M."/>
            <person name="Abouelleil A."/>
            <person name="Chapman S.B."/>
            <person name="Priest M."/>
            <person name="Young S.K."/>
            <person name="Wortman J."/>
            <person name="Nusbaum C."/>
            <person name="Birren B."/>
        </authorList>
    </citation>
    <scope>NUCLEOTIDE SEQUENCE [LARGE SCALE GENOMIC DNA]</scope>
    <source>
        <strain evidence="7 8">CBS 27337</strain>
    </source>
</reference>
<dbReference type="EMBL" id="KN846961">
    <property type="protein sequence ID" value="KIW63978.1"/>
    <property type="molecule type" value="Genomic_DNA"/>
</dbReference>
<dbReference type="SUPFAM" id="SSF48264">
    <property type="entry name" value="Cytochrome P450"/>
    <property type="match status" value="1"/>
</dbReference>
<keyword evidence="3" id="KW-0560">Oxidoreductase</keyword>
<keyword evidence="4 5" id="KW-0408">Iron</keyword>
<sequence length="545" mass="60742">MADNTAEVLPVVANFGATFPFKDHLTSFSTWAALCGAIIFLILWLDTTDIPYIQHLPSIPGLPIVGNLVQLGSEQPRRLAQLSKKYGPVFQIRLGNKRFVVANSFEAVKQLWVNNQSSLISRPTLHTFHNVLSSSQGFTIGTSPWDESCKRRRKAAATALNRPSVVSYMPFVDLESYASIKELMQQLGNSDAQVDLDPYPLFQRLALNLSLTLGYGFRLDGSVDNDLLREIVAVERGISTLRSTSNNWQDFVPLLRILPSSTNTAADLRHRRDVYLEYLLQKLKDRIAAGKHVSCITGNILQDPDCKLSRAEIKSICVTMIAGGLDTTPACILLGIAILSGPQGALMQKRLLEDIHKTYPAGDAWEKCLQDEKAQYVMAFSKEVLRFWTVIPMSLPRVSIKDIVWQGATIPAGTTFLMNAWAADFDADHFESPLEFRPERFLDIPEGSGTQHFAFGAGSRMCTGSHLAYREMYVTFVRMLVAFEVLPATDPLQRPILTGPLECNANPTGLSIEPKPFKIGFRVRDSARLEKWFAHSEEATKHIGR</sequence>
<dbReference type="GO" id="GO:0005506">
    <property type="term" value="F:iron ion binding"/>
    <property type="evidence" value="ECO:0007669"/>
    <property type="project" value="InterPro"/>
</dbReference>
<keyword evidence="2 5" id="KW-0479">Metal-binding</keyword>
<dbReference type="Gene3D" id="1.10.630.10">
    <property type="entry name" value="Cytochrome P450"/>
    <property type="match status" value="1"/>
</dbReference>
<dbReference type="PANTHER" id="PTHR46300">
    <property type="entry name" value="P450, PUTATIVE (EUROFUNG)-RELATED-RELATED"/>
    <property type="match status" value="1"/>
</dbReference>
<dbReference type="HOGENOM" id="CLU_001570_2_4_1"/>
<keyword evidence="6" id="KW-0472">Membrane</keyword>
<dbReference type="GO" id="GO:0020037">
    <property type="term" value="F:heme binding"/>
    <property type="evidence" value="ECO:0007669"/>
    <property type="project" value="InterPro"/>
</dbReference>
<evidence type="ECO:0000256" key="1">
    <source>
        <dbReference type="ARBA" id="ARBA00010617"/>
    </source>
</evidence>
<evidence type="ECO:0000256" key="4">
    <source>
        <dbReference type="ARBA" id="ARBA00023004"/>
    </source>
</evidence>
<organism evidence="7 8">
    <name type="scientific">Phialophora macrospora</name>
    <dbReference type="NCBI Taxonomy" id="1851006"/>
    <lineage>
        <taxon>Eukaryota</taxon>
        <taxon>Fungi</taxon>
        <taxon>Dikarya</taxon>
        <taxon>Ascomycota</taxon>
        <taxon>Pezizomycotina</taxon>
        <taxon>Eurotiomycetes</taxon>
        <taxon>Chaetothyriomycetidae</taxon>
        <taxon>Chaetothyriales</taxon>
        <taxon>Herpotrichiellaceae</taxon>
        <taxon>Phialophora</taxon>
    </lineage>
</organism>
<dbReference type="InterPro" id="IPR036396">
    <property type="entry name" value="Cyt_P450_sf"/>
</dbReference>
<proteinExistence type="inferred from homology"/>
<dbReference type="Pfam" id="PF00067">
    <property type="entry name" value="p450"/>
    <property type="match status" value="1"/>
</dbReference>
<dbReference type="Proteomes" id="UP000054266">
    <property type="component" value="Unassembled WGS sequence"/>
</dbReference>
<dbReference type="PANTHER" id="PTHR46300:SF9">
    <property type="entry name" value="P450, PUTATIVE-RELATED"/>
    <property type="match status" value="1"/>
</dbReference>
<comment type="similarity">
    <text evidence="1">Belongs to the cytochrome P450 family.</text>
</comment>
<feature type="binding site" description="axial binding residue" evidence="5">
    <location>
        <position position="462"/>
    </location>
    <ligand>
        <name>heme</name>
        <dbReference type="ChEBI" id="CHEBI:30413"/>
    </ligand>
    <ligandPart>
        <name>Fe</name>
        <dbReference type="ChEBI" id="CHEBI:18248"/>
    </ligandPart>
</feature>
<dbReference type="GO" id="GO:0004497">
    <property type="term" value="F:monooxygenase activity"/>
    <property type="evidence" value="ECO:0007669"/>
    <property type="project" value="InterPro"/>
</dbReference>
<keyword evidence="8" id="KW-1185">Reference proteome</keyword>
<evidence type="ECO:0000256" key="6">
    <source>
        <dbReference type="SAM" id="Phobius"/>
    </source>
</evidence>
<dbReference type="GO" id="GO:0016705">
    <property type="term" value="F:oxidoreductase activity, acting on paired donors, with incorporation or reduction of molecular oxygen"/>
    <property type="evidence" value="ECO:0007669"/>
    <property type="project" value="InterPro"/>
</dbReference>
<evidence type="ECO:0000256" key="2">
    <source>
        <dbReference type="ARBA" id="ARBA00022723"/>
    </source>
</evidence>
<evidence type="ECO:0000256" key="3">
    <source>
        <dbReference type="ARBA" id="ARBA00023002"/>
    </source>
</evidence>
<keyword evidence="6" id="KW-1133">Transmembrane helix</keyword>
<comment type="cofactor">
    <cofactor evidence="5">
        <name>heme</name>
        <dbReference type="ChEBI" id="CHEBI:30413"/>
    </cofactor>
</comment>
<feature type="transmembrane region" description="Helical" evidence="6">
    <location>
        <begin position="28"/>
        <end position="45"/>
    </location>
</feature>
<evidence type="ECO:0000256" key="5">
    <source>
        <dbReference type="PIRSR" id="PIRSR602401-1"/>
    </source>
</evidence>
<evidence type="ECO:0000313" key="8">
    <source>
        <dbReference type="Proteomes" id="UP000054266"/>
    </source>
</evidence>
<keyword evidence="6" id="KW-0812">Transmembrane</keyword>
<dbReference type="InterPro" id="IPR050364">
    <property type="entry name" value="Cytochrome_P450_fung"/>
</dbReference>
<evidence type="ECO:0000313" key="7">
    <source>
        <dbReference type="EMBL" id="KIW63978.1"/>
    </source>
</evidence>
<name>A0A0D2F7K3_9EURO</name>
<dbReference type="InterPro" id="IPR002401">
    <property type="entry name" value="Cyt_P450_E_grp-I"/>
</dbReference>
<protein>
    <recommendedName>
        <fullName evidence="9">Phenylacetate 2-hydroxylase</fullName>
    </recommendedName>
</protein>
<dbReference type="CDD" id="cd11066">
    <property type="entry name" value="CYP_PhacA-like"/>
    <property type="match status" value="1"/>
</dbReference>